<protein>
    <submittedName>
        <fullName evidence="1">Igr5p</fullName>
    </submittedName>
</protein>
<dbReference type="AlphaFoldDB" id="Q8T933"/>
<proteinExistence type="evidence at transcript level"/>
<feature type="non-terminal residue" evidence="1">
    <location>
        <position position="1"/>
    </location>
</feature>
<accession>Q8T933</accession>
<evidence type="ECO:0000313" key="1">
    <source>
        <dbReference type="EMBL" id="AAL79507.1"/>
    </source>
</evidence>
<reference evidence="1" key="1">
    <citation type="submission" date="2002-01" db="EMBL/GenBank/DDBJ databases">
        <title>A non-architectural cargo protein in Tetrahymena thermophila dense core secretory granules.</title>
        <authorList>
            <person name="Turkewitz A.P."/>
            <person name="Haddad A."/>
        </authorList>
    </citation>
    <scope>NUCLEOTIDE SEQUENCE</scope>
</reference>
<organism evidence="1">
    <name type="scientific">Tetrahymena thermophila</name>
    <dbReference type="NCBI Taxonomy" id="5911"/>
    <lineage>
        <taxon>Eukaryota</taxon>
        <taxon>Sar</taxon>
        <taxon>Alveolata</taxon>
        <taxon>Ciliophora</taxon>
        <taxon>Intramacronucleata</taxon>
        <taxon>Oligohymenophorea</taxon>
        <taxon>Hymenostomatida</taxon>
        <taxon>Tetrahymenina</taxon>
        <taxon>Tetrahymenidae</taxon>
        <taxon>Tetrahymena</taxon>
    </lineage>
</organism>
<dbReference type="EMBL" id="AY075144">
    <property type="protein sequence ID" value="AAL79507.1"/>
    <property type="molecule type" value="mRNA"/>
</dbReference>
<sequence>VTVSNKSQNQSIHLLPHQWLHQYLVYSHCFFE</sequence>
<name>Q8T933_TETTH</name>